<accession>A0A5C5VAL9</accession>
<evidence type="ECO:0000256" key="2">
    <source>
        <dbReference type="SAM" id="MobiDB-lite"/>
    </source>
</evidence>
<evidence type="ECO:0000256" key="1">
    <source>
        <dbReference type="SAM" id="Coils"/>
    </source>
</evidence>
<dbReference type="EMBL" id="SIHJ01000001">
    <property type="protein sequence ID" value="TWT35598.1"/>
    <property type="molecule type" value="Genomic_DNA"/>
</dbReference>
<dbReference type="InterPro" id="IPR018891">
    <property type="entry name" value="AIPR_C"/>
</dbReference>
<comment type="caution">
    <text evidence="4">The sequence shown here is derived from an EMBL/GenBank/DDBJ whole genome shotgun (WGS) entry which is preliminary data.</text>
</comment>
<proteinExistence type="predicted"/>
<feature type="region of interest" description="Disordered" evidence="2">
    <location>
        <begin position="545"/>
        <end position="589"/>
    </location>
</feature>
<reference evidence="4 5" key="1">
    <citation type="submission" date="2019-02" db="EMBL/GenBank/DDBJ databases">
        <title>Deep-cultivation of Planctomycetes and their phenomic and genomic characterization uncovers novel biology.</title>
        <authorList>
            <person name="Wiegand S."/>
            <person name="Jogler M."/>
            <person name="Boedeker C."/>
            <person name="Pinto D."/>
            <person name="Vollmers J."/>
            <person name="Rivas-Marin E."/>
            <person name="Kohn T."/>
            <person name="Peeters S.H."/>
            <person name="Heuer A."/>
            <person name="Rast P."/>
            <person name="Oberbeckmann S."/>
            <person name="Bunk B."/>
            <person name="Jeske O."/>
            <person name="Meyerdierks A."/>
            <person name="Storesund J.E."/>
            <person name="Kallscheuer N."/>
            <person name="Luecker S."/>
            <person name="Lage O.M."/>
            <person name="Pohl T."/>
            <person name="Merkel B.J."/>
            <person name="Hornburger P."/>
            <person name="Mueller R.-W."/>
            <person name="Bruemmer F."/>
            <person name="Labrenz M."/>
            <person name="Spormann A.M."/>
            <person name="Op Den Camp H."/>
            <person name="Overmann J."/>
            <person name="Amann R."/>
            <person name="Jetten M.S.M."/>
            <person name="Mascher T."/>
            <person name="Medema M.H."/>
            <person name="Devos D.P."/>
            <person name="Kaster A.-K."/>
            <person name="Ovreas L."/>
            <person name="Rohde M."/>
            <person name="Galperin M.Y."/>
            <person name="Jogler C."/>
        </authorList>
    </citation>
    <scope>NUCLEOTIDE SEQUENCE [LARGE SCALE GENOMIC DNA]</scope>
    <source>
        <strain evidence="4 5">KOR34</strain>
    </source>
</reference>
<feature type="compositionally biased region" description="Basic residues" evidence="2">
    <location>
        <begin position="552"/>
        <end position="589"/>
    </location>
</feature>
<dbReference type="AlphaFoldDB" id="A0A5C5VAL9"/>
<feature type="coiled-coil region" evidence="1">
    <location>
        <begin position="441"/>
        <end position="468"/>
    </location>
</feature>
<evidence type="ECO:0000313" key="4">
    <source>
        <dbReference type="EMBL" id="TWT35598.1"/>
    </source>
</evidence>
<keyword evidence="5" id="KW-1185">Reference proteome</keyword>
<organism evidence="4 5">
    <name type="scientific">Posidoniimonas corsicana</name>
    <dbReference type="NCBI Taxonomy" id="1938618"/>
    <lineage>
        <taxon>Bacteria</taxon>
        <taxon>Pseudomonadati</taxon>
        <taxon>Planctomycetota</taxon>
        <taxon>Planctomycetia</taxon>
        <taxon>Pirellulales</taxon>
        <taxon>Lacipirellulaceae</taxon>
        <taxon>Posidoniimonas</taxon>
    </lineage>
</organism>
<dbReference type="Proteomes" id="UP000316714">
    <property type="component" value="Unassembled WGS sequence"/>
</dbReference>
<evidence type="ECO:0000313" key="5">
    <source>
        <dbReference type="Proteomes" id="UP000316714"/>
    </source>
</evidence>
<keyword evidence="1" id="KW-0175">Coiled coil</keyword>
<name>A0A5C5VAL9_9BACT</name>
<gene>
    <name evidence="4" type="ORF">KOR34_04910</name>
</gene>
<dbReference type="Pfam" id="PF10592">
    <property type="entry name" value="AIPR"/>
    <property type="match status" value="1"/>
</dbReference>
<evidence type="ECO:0000259" key="3">
    <source>
        <dbReference type="Pfam" id="PF10592"/>
    </source>
</evidence>
<feature type="domain" description="Abortive phage infection protein C-terminal" evidence="3">
    <location>
        <begin position="240"/>
        <end position="458"/>
    </location>
</feature>
<dbReference type="RefSeq" id="WP_197531076.1">
    <property type="nucleotide sequence ID" value="NZ_SIHJ01000001.1"/>
</dbReference>
<protein>
    <submittedName>
        <fullName evidence="4">AIPR protein</fullName>
    </submittedName>
</protein>
<sequence length="589" mass="66559">MANLIDWNAMQHKCKAYIGESDYAKSERSAFTHVVLEYQLDLSSEEISDSITDGAQDRGIDAVYVDERDGCNDIHLFQFKYVSEFKKAKNNFPSNEIDKVLTFVAELLNKEPGLIPSCNSMLGAKVQQMWDALANPNPAFHVHFCGNCEAMVDDQQARLAASLAPYHSFTVHHHSLESLVRDFLETKRPRLDADIKAVDKNYFERTDGKIRGLICTFEANEIVKLVANPDNPAEVRPDAFDDNVRIYLTKKNSVNRKILETALSDENSEFWYLNNGITITCDSFSYQPGERGPTIALKNFQIVNGGQTSNALFEAHAQDKTKLSDVLVLARIYQTQDHDITSKIAEATNSQTPIKTRDLHSNDEIQKKLEEAFSDNGLYYERKSRQHSDQPKSSRIDALEAAQALLAYLGGLPEVAKKDRGRIFRDLYSTVFNAETTHEKLLVALRVYEEIQKQKRDLQRKLRAKEEVDASLLFLIDGGYHVLFAVNELCLAEEISPLDQSQAIKQIPSAMTIVKRAVAKEMKADRGFTTNRYFKDPRTKRDIQRAVVGFSAKKKSAKKKSAKKKSAKKKSAKKKSAKKKSAKKKSAKE</sequence>